<keyword evidence="10" id="KW-0496">Mitochondrion</keyword>
<evidence type="ECO:0000256" key="9">
    <source>
        <dbReference type="ARBA" id="ARBA00023235"/>
    </source>
</evidence>
<evidence type="ECO:0000256" key="2">
    <source>
        <dbReference type="ARBA" id="ARBA00000909"/>
    </source>
</evidence>
<dbReference type="SUPFAM" id="SSF64153">
    <property type="entry name" value="YjeF N-terminal domain-like"/>
    <property type="match status" value="1"/>
</dbReference>
<feature type="binding site" evidence="10">
    <location>
        <position position="159"/>
    </location>
    <ligand>
        <name>(6S)-NADPHX</name>
        <dbReference type="ChEBI" id="CHEBI:64076"/>
    </ligand>
</feature>
<reference evidence="12 13" key="1">
    <citation type="submission" date="2015-06" db="EMBL/GenBank/DDBJ databases">
        <title>Draft genome of the ant-associated black yeast Phialophora attae CBS 131958.</title>
        <authorList>
            <person name="Moreno L.F."/>
            <person name="Stielow B.J."/>
            <person name="de Hoog S."/>
            <person name="Vicente V.A."/>
            <person name="Weiss V.A."/>
            <person name="de Vries M."/>
            <person name="Cruz L.M."/>
            <person name="Souza E.M."/>
        </authorList>
    </citation>
    <scope>NUCLEOTIDE SEQUENCE [LARGE SCALE GENOMIC DNA]</scope>
    <source>
        <strain evidence="12 13">CBS 131958</strain>
    </source>
</reference>
<comment type="subcellular location">
    <subcellularLocation>
        <location evidence="10">Cytoplasm</location>
    </subcellularLocation>
    <subcellularLocation>
        <location evidence="10">Mitochondrion</location>
    </subcellularLocation>
</comment>
<keyword evidence="8 10" id="KW-0520">NAD</keyword>
<protein>
    <recommendedName>
        <fullName evidence="3 10">NAD(P)H-hydrate epimerase</fullName>
        <ecNumber evidence="3 10">5.1.99.6</ecNumber>
    </recommendedName>
    <alternativeName>
        <fullName evidence="10">NAD(P)HX epimerase</fullName>
    </alternativeName>
</protein>
<evidence type="ECO:0000256" key="4">
    <source>
        <dbReference type="ARBA" id="ARBA00022723"/>
    </source>
</evidence>
<feature type="binding site" evidence="10">
    <location>
        <position position="126"/>
    </location>
    <ligand>
        <name>K(+)</name>
        <dbReference type="ChEBI" id="CHEBI:29103"/>
    </ligand>
</feature>
<evidence type="ECO:0000256" key="8">
    <source>
        <dbReference type="ARBA" id="ARBA00023027"/>
    </source>
</evidence>
<dbReference type="GO" id="GO:0000166">
    <property type="term" value="F:nucleotide binding"/>
    <property type="evidence" value="ECO:0007669"/>
    <property type="project" value="UniProtKB-KW"/>
</dbReference>
<evidence type="ECO:0000313" key="13">
    <source>
        <dbReference type="Proteomes" id="UP000038010"/>
    </source>
</evidence>
<keyword evidence="10" id="KW-0963">Cytoplasm</keyword>
<evidence type="ECO:0000256" key="6">
    <source>
        <dbReference type="ARBA" id="ARBA00022857"/>
    </source>
</evidence>
<keyword evidence="4 10" id="KW-0479">Metal-binding</keyword>
<feature type="binding site" evidence="10">
    <location>
        <position position="63"/>
    </location>
    <ligand>
        <name>K(+)</name>
        <dbReference type="ChEBI" id="CHEBI:29103"/>
    </ligand>
</feature>
<dbReference type="InterPro" id="IPR036652">
    <property type="entry name" value="YjeF_N_dom_sf"/>
</dbReference>
<evidence type="ECO:0000259" key="11">
    <source>
        <dbReference type="PROSITE" id="PS51385"/>
    </source>
</evidence>
<evidence type="ECO:0000256" key="3">
    <source>
        <dbReference type="ARBA" id="ARBA00012228"/>
    </source>
</evidence>
<keyword evidence="13" id="KW-1185">Reference proteome</keyword>
<comment type="catalytic activity">
    <reaction evidence="2 10">
        <text>(6R)-NADPHX = (6S)-NADPHX</text>
        <dbReference type="Rhea" id="RHEA:32227"/>
        <dbReference type="ChEBI" id="CHEBI:64076"/>
        <dbReference type="ChEBI" id="CHEBI:64077"/>
        <dbReference type="EC" id="5.1.99.6"/>
    </reaction>
</comment>
<dbReference type="STRING" id="1664694.A0A0N1NZ12"/>
<dbReference type="PROSITE" id="PS51385">
    <property type="entry name" value="YJEF_N"/>
    <property type="match status" value="1"/>
</dbReference>
<dbReference type="AlphaFoldDB" id="A0A0N1NZ12"/>
<dbReference type="PANTHER" id="PTHR13232">
    <property type="entry name" value="NAD(P)H-HYDRATE EPIMERASE"/>
    <property type="match status" value="1"/>
</dbReference>
<evidence type="ECO:0000256" key="7">
    <source>
        <dbReference type="ARBA" id="ARBA00022958"/>
    </source>
</evidence>
<dbReference type="VEuPathDB" id="FungiDB:AB675_11250"/>
<dbReference type="Proteomes" id="UP000038010">
    <property type="component" value="Unassembled WGS sequence"/>
</dbReference>
<comment type="catalytic activity">
    <reaction evidence="1 10">
        <text>(6R)-NADHX = (6S)-NADHX</text>
        <dbReference type="Rhea" id="RHEA:32215"/>
        <dbReference type="ChEBI" id="CHEBI:64074"/>
        <dbReference type="ChEBI" id="CHEBI:64075"/>
        <dbReference type="EC" id="5.1.99.6"/>
    </reaction>
</comment>
<dbReference type="InterPro" id="IPR004443">
    <property type="entry name" value="YjeF_N_dom"/>
</dbReference>
<comment type="cofactor">
    <cofactor evidence="10">
        <name>K(+)</name>
        <dbReference type="ChEBI" id="CHEBI:29103"/>
    </cofactor>
    <text evidence="10">Binds 1 potassium ion per subunit.</text>
</comment>
<dbReference type="GO" id="GO:0005739">
    <property type="term" value="C:mitochondrion"/>
    <property type="evidence" value="ECO:0007669"/>
    <property type="project" value="UniProtKB-SubCell"/>
</dbReference>
<comment type="caution">
    <text evidence="12">The sequence shown here is derived from an EMBL/GenBank/DDBJ whole genome shotgun (WGS) entry which is preliminary data.</text>
</comment>
<comment type="caution">
    <text evidence="10">Lacks conserved residue(s) required for the propagation of feature annotation.</text>
</comment>
<feature type="binding site" evidence="10">
    <location>
        <begin position="130"/>
        <end position="136"/>
    </location>
    <ligand>
        <name>(6S)-NADPHX</name>
        <dbReference type="ChEBI" id="CHEBI:64076"/>
    </ligand>
</feature>
<dbReference type="EC" id="5.1.99.6" evidence="3 10"/>
<dbReference type="GeneID" id="28731959"/>
<dbReference type="Gene3D" id="3.40.50.10260">
    <property type="entry name" value="YjeF N-terminal domain"/>
    <property type="match status" value="1"/>
</dbReference>
<comment type="similarity">
    <text evidence="10">Belongs to the NnrE/AIBP family.</text>
</comment>
<evidence type="ECO:0000256" key="5">
    <source>
        <dbReference type="ARBA" id="ARBA00022741"/>
    </source>
</evidence>
<sequence length="243" mass="26264">MTLKTLTAASAAQLDKDLMSESMGFSIDQLMELAGLSVASAVYKVHPPSLGTTILLACGPGNNGGDGLVAARHLYHFGYAPRVFYPKPTNQPIFGGLVKQLKALDIPFVDTDGFEAALGEADLVVDALFGFSFKPPVRKPFDTVIQQIIDSKKEVLSVDVPSCWHVEEGPPKQGDLGSQFKPSYLISLTAPKPCVEHFKGQRHFVGGRFLGKKFAEGYGLDVPEYKGVEQIAELQVGARVEKL</sequence>
<feature type="binding site" evidence="10">
    <location>
        <position position="162"/>
    </location>
    <ligand>
        <name>K(+)</name>
        <dbReference type="ChEBI" id="CHEBI:29103"/>
    </ligand>
</feature>
<dbReference type="RefSeq" id="XP_018000115.1">
    <property type="nucleotide sequence ID" value="XM_018140079.1"/>
</dbReference>
<feature type="binding site" evidence="10">
    <location>
        <begin position="62"/>
        <end position="66"/>
    </location>
    <ligand>
        <name>(6S)-NADPHX</name>
        <dbReference type="ChEBI" id="CHEBI:64076"/>
    </ligand>
</feature>
<dbReference type="Pfam" id="PF03853">
    <property type="entry name" value="YjeF_N"/>
    <property type="match status" value="1"/>
</dbReference>
<dbReference type="OrthoDB" id="10064708at2759"/>
<accession>A0A0N1NZ12</accession>
<keyword evidence="5 10" id="KW-0547">Nucleotide-binding</keyword>
<organism evidence="12 13">
    <name type="scientific">Cyphellophora attinorum</name>
    <dbReference type="NCBI Taxonomy" id="1664694"/>
    <lineage>
        <taxon>Eukaryota</taxon>
        <taxon>Fungi</taxon>
        <taxon>Dikarya</taxon>
        <taxon>Ascomycota</taxon>
        <taxon>Pezizomycotina</taxon>
        <taxon>Eurotiomycetes</taxon>
        <taxon>Chaetothyriomycetidae</taxon>
        <taxon>Chaetothyriales</taxon>
        <taxon>Cyphellophoraceae</taxon>
        <taxon>Cyphellophora</taxon>
    </lineage>
</organism>
<dbReference type="NCBIfam" id="TIGR00197">
    <property type="entry name" value="yjeF_nterm"/>
    <property type="match status" value="1"/>
</dbReference>
<evidence type="ECO:0000256" key="1">
    <source>
        <dbReference type="ARBA" id="ARBA00000013"/>
    </source>
</evidence>
<dbReference type="InterPro" id="IPR032976">
    <property type="entry name" value="YJEFN_prot_NAXE-like"/>
</dbReference>
<dbReference type="GO" id="GO:0046872">
    <property type="term" value="F:metal ion binding"/>
    <property type="evidence" value="ECO:0007669"/>
    <property type="project" value="UniProtKB-KW"/>
</dbReference>
<keyword evidence="7 10" id="KW-0630">Potassium</keyword>
<keyword evidence="9 10" id="KW-0413">Isomerase</keyword>
<gene>
    <name evidence="12" type="ORF">AB675_11250</name>
</gene>
<dbReference type="FunFam" id="3.40.50.10260:FF:000005">
    <property type="entry name" value="NAD(P)H-hydrate epimerase"/>
    <property type="match status" value="1"/>
</dbReference>
<proteinExistence type="inferred from homology"/>
<comment type="function">
    <text evidence="10">Catalyzes the epimerization of the S- and R-forms of NAD(P)HX, a damaged form of NAD(P)H that is a result of enzymatic or heat-dependent hydration. This is a prerequisite for the S-specific NAD(P)H-hydrate dehydratase to allow the repair of both epimers of NAD(P)HX.</text>
</comment>
<evidence type="ECO:0000256" key="10">
    <source>
        <dbReference type="HAMAP-Rule" id="MF_03159"/>
    </source>
</evidence>
<keyword evidence="6" id="KW-0521">NADP</keyword>
<evidence type="ECO:0000313" key="12">
    <source>
        <dbReference type="EMBL" id="KPI40152.1"/>
    </source>
</evidence>
<dbReference type="EMBL" id="LFJN01000013">
    <property type="protein sequence ID" value="KPI40152.1"/>
    <property type="molecule type" value="Genomic_DNA"/>
</dbReference>
<dbReference type="GO" id="GO:0052856">
    <property type="term" value="F:NAD(P)HX epimerase activity"/>
    <property type="evidence" value="ECO:0007669"/>
    <property type="project" value="UniProtKB-UniRule"/>
</dbReference>
<feature type="domain" description="YjeF N-terminal" evidence="11">
    <location>
        <begin position="11"/>
        <end position="222"/>
    </location>
</feature>
<dbReference type="HAMAP" id="MF_01966">
    <property type="entry name" value="NADHX_epimerase"/>
    <property type="match status" value="1"/>
</dbReference>
<dbReference type="PANTHER" id="PTHR13232:SF10">
    <property type="entry name" value="NAD(P)H-HYDRATE EPIMERASE"/>
    <property type="match status" value="1"/>
</dbReference>
<name>A0A0N1NZ12_9EURO</name>